<dbReference type="InterPro" id="IPR004107">
    <property type="entry name" value="Integrase_SAM-like_N"/>
</dbReference>
<dbReference type="CDD" id="cd01189">
    <property type="entry name" value="INT_ICEBs1_C_like"/>
    <property type="match status" value="1"/>
</dbReference>
<evidence type="ECO:0000313" key="6">
    <source>
        <dbReference type="EMBL" id="GAA4135992.1"/>
    </source>
</evidence>
<dbReference type="InterPro" id="IPR010998">
    <property type="entry name" value="Integrase_recombinase_N"/>
</dbReference>
<dbReference type="Gene3D" id="1.10.150.130">
    <property type="match status" value="1"/>
</dbReference>
<dbReference type="InterPro" id="IPR002104">
    <property type="entry name" value="Integrase_catalytic"/>
</dbReference>
<dbReference type="SUPFAM" id="SSF56349">
    <property type="entry name" value="DNA breaking-rejoining enzymes"/>
    <property type="match status" value="1"/>
</dbReference>
<protein>
    <submittedName>
        <fullName evidence="6">Tyrosine-type recombinase/integrase</fullName>
    </submittedName>
</protein>
<dbReference type="InterPro" id="IPR050090">
    <property type="entry name" value="Tyrosine_recombinase_XerCD"/>
</dbReference>
<sequence length="468" mass="53290">MKGTTYKRCNCRDPETGKYYNQKCPQLSSRRHGSWMFDVRIDITSRDGHRLKRAGYDTQTDAKSALDHVNDLIKLAKDDGKLRRRIGDLIVEKSKRGGELPTVEDVRRKLGAGIEIDAPSMTLAAWLEDWLAGKRTLKASARLAYRKHMDHWLIPHLGEIPLDKLRAEHIGGLFDLIEEFNAEIVQARKEKRKPRLPGDTRKVKKITGPATQHRIFATLRNALNVAVKRRHIDYNPCMSVELPPEKRPPARVWSPEQVVTFLEKTADDRLGLLYRIILLRGLRRGEACGLRNEDVLPEGEGNPYLRVEQEILQLHGKLHFDTPKTKAGERIVALDSETVKLIPAHRDRQRRERLANAEVYQDHGLFFCREDGTPLSPDWVSQYFKILARRAGLPPIKLHEARHTAATLMLEAGVDIKIVSDGHGHSTTRITQDLYQHVRLAVHQDAAEKVLQLLPADSDQESDQETGS</sequence>
<evidence type="ECO:0000256" key="3">
    <source>
        <dbReference type="ARBA" id="ARBA00023125"/>
    </source>
</evidence>
<comment type="similarity">
    <text evidence="1">Belongs to the 'phage' integrase family.</text>
</comment>
<dbReference type="PANTHER" id="PTHR30349">
    <property type="entry name" value="PHAGE INTEGRASE-RELATED"/>
    <property type="match status" value="1"/>
</dbReference>
<dbReference type="EMBL" id="BAABDO010000019">
    <property type="protein sequence ID" value="GAA4135992.1"/>
    <property type="molecule type" value="Genomic_DNA"/>
</dbReference>
<dbReference type="Pfam" id="PF00589">
    <property type="entry name" value="Phage_integrase"/>
    <property type="match status" value="1"/>
</dbReference>
<keyword evidence="7" id="KW-1185">Reference proteome</keyword>
<evidence type="ECO:0000259" key="5">
    <source>
        <dbReference type="PROSITE" id="PS51898"/>
    </source>
</evidence>
<evidence type="ECO:0000256" key="2">
    <source>
        <dbReference type="ARBA" id="ARBA00022908"/>
    </source>
</evidence>
<evidence type="ECO:0000256" key="1">
    <source>
        <dbReference type="ARBA" id="ARBA00008857"/>
    </source>
</evidence>
<dbReference type="RefSeq" id="WP_345019554.1">
    <property type="nucleotide sequence ID" value="NZ_BAABDO010000019.1"/>
</dbReference>
<evidence type="ECO:0000256" key="4">
    <source>
        <dbReference type="ARBA" id="ARBA00023172"/>
    </source>
</evidence>
<proteinExistence type="inferred from homology"/>
<accession>A0ABP7YGL8</accession>
<dbReference type="Proteomes" id="UP001500266">
    <property type="component" value="Unassembled WGS sequence"/>
</dbReference>
<name>A0ABP7YGL8_9ACTN</name>
<dbReference type="Pfam" id="PF14659">
    <property type="entry name" value="Phage_int_SAM_3"/>
    <property type="match status" value="1"/>
</dbReference>
<keyword evidence="4" id="KW-0233">DNA recombination</keyword>
<comment type="caution">
    <text evidence="6">The sequence shown here is derived from an EMBL/GenBank/DDBJ whole genome shotgun (WGS) entry which is preliminary data.</text>
</comment>
<gene>
    <name evidence="6" type="ORF">GCM10022416_19210</name>
</gene>
<dbReference type="PANTHER" id="PTHR30349:SF41">
    <property type="entry name" value="INTEGRASE_RECOMBINASE PROTEIN MJ0367-RELATED"/>
    <property type="match status" value="1"/>
</dbReference>
<keyword evidence="2" id="KW-0229">DNA integration</keyword>
<dbReference type="Gene3D" id="1.10.443.10">
    <property type="entry name" value="Intergrase catalytic core"/>
    <property type="match status" value="1"/>
</dbReference>
<dbReference type="InterPro" id="IPR011010">
    <property type="entry name" value="DNA_brk_join_enz"/>
</dbReference>
<feature type="domain" description="Tyr recombinase" evidence="5">
    <location>
        <begin position="248"/>
        <end position="449"/>
    </location>
</feature>
<reference evidence="7" key="1">
    <citation type="journal article" date="2019" name="Int. J. Syst. Evol. Microbiol.">
        <title>The Global Catalogue of Microorganisms (GCM) 10K type strain sequencing project: providing services to taxonomists for standard genome sequencing and annotation.</title>
        <authorList>
            <consortium name="The Broad Institute Genomics Platform"/>
            <consortium name="The Broad Institute Genome Sequencing Center for Infectious Disease"/>
            <person name="Wu L."/>
            <person name="Ma J."/>
        </authorList>
    </citation>
    <scope>NUCLEOTIDE SEQUENCE [LARGE SCALE GENOMIC DNA]</scope>
    <source>
        <strain evidence="7">JCM 17316</strain>
    </source>
</reference>
<dbReference type="PROSITE" id="PS51898">
    <property type="entry name" value="TYR_RECOMBINASE"/>
    <property type="match status" value="1"/>
</dbReference>
<keyword evidence="3" id="KW-0238">DNA-binding</keyword>
<evidence type="ECO:0000313" key="7">
    <source>
        <dbReference type="Proteomes" id="UP001500266"/>
    </source>
</evidence>
<organism evidence="6 7">
    <name type="scientific">Actinomadura keratinilytica</name>
    <dbReference type="NCBI Taxonomy" id="547461"/>
    <lineage>
        <taxon>Bacteria</taxon>
        <taxon>Bacillati</taxon>
        <taxon>Actinomycetota</taxon>
        <taxon>Actinomycetes</taxon>
        <taxon>Streptosporangiales</taxon>
        <taxon>Thermomonosporaceae</taxon>
        <taxon>Actinomadura</taxon>
    </lineage>
</organism>
<dbReference type="InterPro" id="IPR013762">
    <property type="entry name" value="Integrase-like_cat_sf"/>
</dbReference>